<keyword evidence="3" id="KW-1185">Reference proteome</keyword>
<dbReference type="InterPro" id="IPR049213">
    <property type="entry name" value="DUF6816"/>
</dbReference>
<dbReference type="Proteomes" id="UP001295423">
    <property type="component" value="Unassembled WGS sequence"/>
</dbReference>
<sequence>MVKKQNICFILQLSSSDIVHIVMMKHTIFISALLLAGSTHTLTLNVNTQLERRKFIQTSTATTTIISALLGANHPANADPMNALIPVGSGALRQQPFVSQSEGWKEPVFTTKLGMTRIGSSSVSPIQQKPFSAQDVFYPSFLFGSWEVESTLVQKVFPFGPDFLPSKSLIEGSPRNRNEQLGSSTKYQAHYFSMTADGPKVDLSLGMDKNKIIADRRFNSISMSRAYQQLTPIEEVVWDYNADPTRLSLRFSAAPLADDMRPLGQRRGEVYLTARQTELAENGSFCAAERSRAVTVGPGTVTAIDQETITEFQPQSDGSVNAISRVAVYLTPNPNSREGVLWQQINGKAVAFFDYTWKMNPLLETSEVGGSKLSVVSPEGRVQYGL</sequence>
<dbReference type="Pfam" id="PF20670">
    <property type="entry name" value="DUF6816"/>
    <property type="match status" value="1"/>
</dbReference>
<organism evidence="2 3">
    <name type="scientific">Cylindrotheca closterium</name>
    <dbReference type="NCBI Taxonomy" id="2856"/>
    <lineage>
        <taxon>Eukaryota</taxon>
        <taxon>Sar</taxon>
        <taxon>Stramenopiles</taxon>
        <taxon>Ochrophyta</taxon>
        <taxon>Bacillariophyta</taxon>
        <taxon>Bacillariophyceae</taxon>
        <taxon>Bacillariophycidae</taxon>
        <taxon>Bacillariales</taxon>
        <taxon>Bacillariaceae</taxon>
        <taxon>Cylindrotheca</taxon>
    </lineage>
</organism>
<evidence type="ECO:0000259" key="1">
    <source>
        <dbReference type="Pfam" id="PF20670"/>
    </source>
</evidence>
<protein>
    <recommendedName>
        <fullName evidence="1">DUF6816 domain-containing protein</fullName>
    </recommendedName>
</protein>
<feature type="domain" description="DUF6816" evidence="1">
    <location>
        <begin position="132"/>
        <end position="360"/>
    </location>
</feature>
<evidence type="ECO:0000313" key="3">
    <source>
        <dbReference type="Proteomes" id="UP001295423"/>
    </source>
</evidence>
<name>A0AAD2FUP5_9STRA</name>
<reference evidence="2" key="1">
    <citation type="submission" date="2023-08" db="EMBL/GenBank/DDBJ databases">
        <authorList>
            <person name="Audoor S."/>
            <person name="Bilcke G."/>
        </authorList>
    </citation>
    <scope>NUCLEOTIDE SEQUENCE</scope>
</reference>
<proteinExistence type="predicted"/>
<evidence type="ECO:0000313" key="2">
    <source>
        <dbReference type="EMBL" id="CAJ1953624.1"/>
    </source>
</evidence>
<gene>
    <name evidence="2" type="ORF">CYCCA115_LOCUS14226</name>
</gene>
<dbReference type="EMBL" id="CAKOGP040001836">
    <property type="protein sequence ID" value="CAJ1953624.1"/>
    <property type="molecule type" value="Genomic_DNA"/>
</dbReference>
<accession>A0AAD2FUP5</accession>
<comment type="caution">
    <text evidence="2">The sequence shown here is derived from an EMBL/GenBank/DDBJ whole genome shotgun (WGS) entry which is preliminary data.</text>
</comment>
<dbReference type="AlphaFoldDB" id="A0AAD2FUP5"/>